<accession>A0A2N5M219</accession>
<protein>
    <submittedName>
        <fullName evidence="1">Uncharacterized protein</fullName>
    </submittedName>
</protein>
<dbReference type="EMBL" id="PGUY01000062">
    <property type="protein sequence ID" value="PLT28407.1"/>
    <property type="molecule type" value="Genomic_DNA"/>
</dbReference>
<name>A0A2N5M219_9BACI</name>
<organism evidence="1 2">
    <name type="scientific">Peribacillus deserti</name>
    <dbReference type="NCBI Taxonomy" id="673318"/>
    <lineage>
        <taxon>Bacteria</taxon>
        <taxon>Bacillati</taxon>
        <taxon>Bacillota</taxon>
        <taxon>Bacilli</taxon>
        <taxon>Bacillales</taxon>
        <taxon>Bacillaceae</taxon>
        <taxon>Peribacillus</taxon>
    </lineage>
</organism>
<gene>
    <name evidence="1" type="ORF">CUU66_19545</name>
</gene>
<sequence>MFDPTAFDNMKVVLEGLIYDRDFDGTILVTDRSETVNLAALSRSFQMEMQVRETNPNRNLDIKCRISLTASLENLSAELLAQNEGMAGCQVEISYHILLNKEADPYIVSLFHTLLNIWGENREIEIREQRIYKTPEQFKKEIEARVLFGRLVSEDQISDFKGLVDHTVFSIDQLQNFYKNN</sequence>
<proteinExistence type="predicted"/>
<dbReference type="RefSeq" id="WP_101645072.1">
    <property type="nucleotide sequence ID" value="NZ_PGUY01000062.1"/>
</dbReference>
<keyword evidence="2" id="KW-1185">Reference proteome</keyword>
<dbReference type="OrthoDB" id="2964978at2"/>
<reference evidence="1 2" key="1">
    <citation type="submission" date="2017-11" db="EMBL/GenBank/DDBJ databases">
        <title>Comparitive Functional Genomics of Dry Heat Resistant strains isolated from the Viking Spacecraft.</title>
        <authorList>
            <person name="Seuylemezian A."/>
            <person name="Cooper K."/>
            <person name="Vaishampayan P."/>
        </authorList>
    </citation>
    <scope>NUCLEOTIDE SEQUENCE [LARGE SCALE GENOMIC DNA]</scope>
    <source>
        <strain evidence="1 2">V1-29</strain>
    </source>
</reference>
<evidence type="ECO:0000313" key="2">
    <source>
        <dbReference type="Proteomes" id="UP000234748"/>
    </source>
</evidence>
<evidence type="ECO:0000313" key="1">
    <source>
        <dbReference type="EMBL" id="PLT28407.1"/>
    </source>
</evidence>
<dbReference type="Proteomes" id="UP000234748">
    <property type="component" value="Unassembled WGS sequence"/>
</dbReference>
<dbReference type="AlphaFoldDB" id="A0A2N5M219"/>
<comment type="caution">
    <text evidence="1">The sequence shown here is derived from an EMBL/GenBank/DDBJ whole genome shotgun (WGS) entry which is preliminary data.</text>
</comment>